<evidence type="ECO:0000256" key="1">
    <source>
        <dbReference type="SAM" id="MobiDB-lite"/>
    </source>
</evidence>
<evidence type="ECO:0000313" key="2">
    <source>
        <dbReference type="EMBL" id="KAJ1169010.1"/>
    </source>
</evidence>
<dbReference type="EMBL" id="JANPWB010000007">
    <property type="protein sequence ID" value="KAJ1169010.1"/>
    <property type="molecule type" value="Genomic_DNA"/>
</dbReference>
<comment type="caution">
    <text evidence="2">The sequence shown here is derived from an EMBL/GenBank/DDBJ whole genome shotgun (WGS) entry which is preliminary data.</text>
</comment>
<reference evidence="2" key="1">
    <citation type="journal article" date="2022" name="bioRxiv">
        <title>Sequencing and chromosome-scale assembly of the giantPleurodeles waltlgenome.</title>
        <authorList>
            <person name="Brown T."/>
            <person name="Elewa A."/>
            <person name="Iarovenko S."/>
            <person name="Subramanian E."/>
            <person name="Araus A.J."/>
            <person name="Petzold A."/>
            <person name="Susuki M."/>
            <person name="Suzuki K.-i.T."/>
            <person name="Hayashi T."/>
            <person name="Toyoda A."/>
            <person name="Oliveira C."/>
            <person name="Osipova E."/>
            <person name="Leigh N.D."/>
            <person name="Simon A."/>
            <person name="Yun M.H."/>
        </authorList>
    </citation>
    <scope>NUCLEOTIDE SEQUENCE</scope>
    <source>
        <strain evidence="2">20211129_DDA</strain>
        <tissue evidence="2">Liver</tissue>
    </source>
</reference>
<dbReference type="Proteomes" id="UP001066276">
    <property type="component" value="Chromosome 4_1"/>
</dbReference>
<organism evidence="2 3">
    <name type="scientific">Pleurodeles waltl</name>
    <name type="common">Iberian ribbed newt</name>
    <dbReference type="NCBI Taxonomy" id="8319"/>
    <lineage>
        <taxon>Eukaryota</taxon>
        <taxon>Metazoa</taxon>
        <taxon>Chordata</taxon>
        <taxon>Craniata</taxon>
        <taxon>Vertebrata</taxon>
        <taxon>Euteleostomi</taxon>
        <taxon>Amphibia</taxon>
        <taxon>Batrachia</taxon>
        <taxon>Caudata</taxon>
        <taxon>Salamandroidea</taxon>
        <taxon>Salamandridae</taxon>
        <taxon>Pleurodelinae</taxon>
        <taxon>Pleurodeles</taxon>
    </lineage>
</organism>
<feature type="region of interest" description="Disordered" evidence="1">
    <location>
        <begin position="1"/>
        <end position="58"/>
    </location>
</feature>
<proteinExistence type="predicted"/>
<protein>
    <submittedName>
        <fullName evidence="2">Uncharacterized protein</fullName>
    </submittedName>
</protein>
<keyword evidence="3" id="KW-1185">Reference proteome</keyword>
<name>A0AAV7SY20_PLEWA</name>
<feature type="compositionally biased region" description="Basic residues" evidence="1">
    <location>
        <begin position="24"/>
        <end position="33"/>
    </location>
</feature>
<accession>A0AAV7SY20</accession>
<evidence type="ECO:0000313" key="3">
    <source>
        <dbReference type="Proteomes" id="UP001066276"/>
    </source>
</evidence>
<gene>
    <name evidence="2" type="ORF">NDU88_000919</name>
</gene>
<dbReference type="AlphaFoldDB" id="A0AAV7SY20"/>
<sequence>MKKNPGASQRCAPPPGARQQGHQSKSRGYRRKTPGTDVRSHLSLGTPEPLVGHSETSDRLGVWDSEHAKGRQAKRPLDALVCGLQASPLCRLSSAAG</sequence>